<evidence type="ECO:0000313" key="1">
    <source>
        <dbReference type="EMBL" id="GAG59267.1"/>
    </source>
</evidence>
<dbReference type="EMBL" id="BART01004970">
    <property type="protein sequence ID" value="GAG59267.1"/>
    <property type="molecule type" value="Genomic_DNA"/>
</dbReference>
<gene>
    <name evidence="1" type="ORF">S01H4_11959</name>
</gene>
<sequence>REYSTEKINGGKILILNAPTQTFTSDEITSMKQFMSDGGFVVLATGYTDKSASQHLLNNFELDLEGIPLGPVPYAEDASGDYENETRFVDSWPIIYNENTGISYYSFNFTWSEDVVTDYHLMVFVRYGSGGLLLISDSQYLLDKNIESIYDYWPGNILMLKHILDEFKEMGERT</sequence>
<reference evidence="1" key="1">
    <citation type="journal article" date="2014" name="Front. Microbiol.">
        <title>High frequency of phylogenetically diverse reductive dehalogenase-homologous genes in deep subseafloor sedimentary metagenomes.</title>
        <authorList>
            <person name="Kawai M."/>
            <person name="Futagami T."/>
            <person name="Toyoda A."/>
            <person name="Takaki Y."/>
            <person name="Nishi S."/>
            <person name="Hori S."/>
            <person name="Arai W."/>
            <person name="Tsubouchi T."/>
            <person name="Morono Y."/>
            <person name="Uchiyama I."/>
            <person name="Ito T."/>
            <person name="Fujiyama A."/>
            <person name="Inagaki F."/>
            <person name="Takami H."/>
        </authorList>
    </citation>
    <scope>NUCLEOTIDE SEQUENCE</scope>
    <source>
        <strain evidence="1">Expedition CK06-06</strain>
    </source>
</reference>
<accession>X0ZME3</accession>
<proteinExistence type="predicted"/>
<evidence type="ECO:0008006" key="2">
    <source>
        <dbReference type="Google" id="ProtNLM"/>
    </source>
</evidence>
<comment type="caution">
    <text evidence="1">The sequence shown here is derived from an EMBL/GenBank/DDBJ whole genome shotgun (WGS) entry which is preliminary data.</text>
</comment>
<name>X0ZME3_9ZZZZ</name>
<organism evidence="1">
    <name type="scientific">marine sediment metagenome</name>
    <dbReference type="NCBI Taxonomy" id="412755"/>
    <lineage>
        <taxon>unclassified sequences</taxon>
        <taxon>metagenomes</taxon>
        <taxon>ecological metagenomes</taxon>
    </lineage>
</organism>
<protein>
    <recommendedName>
        <fullName evidence="2">Beta-galactosidase trimerisation domain-containing protein</fullName>
    </recommendedName>
</protein>
<feature type="non-terminal residue" evidence="1">
    <location>
        <position position="1"/>
    </location>
</feature>
<dbReference type="AlphaFoldDB" id="X0ZME3"/>